<dbReference type="RefSeq" id="WP_114512754.1">
    <property type="nucleotide sequence ID" value="NZ_QPMK01000023.1"/>
</dbReference>
<evidence type="ECO:0000256" key="3">
    <source>
        <dbReference type="ARBA" id="ARBA00022741"/>
    </source>
</evidence>
<comment type="caution">
    <text evidence="6">The sequence shown here is derived from an EMBL/GenBank/DDBJ whole genome shotgun (WGS) entry which is preliminary data.</text>
</comment>
<evidence type="ECO:0000259" key="5">
    <source>
        <dbReference type="PROSITE" id="PS50893"/>
    </source>
</evidence>
<dbReference type="Pfam" id="PF00005">
    <property type="entry name" value="ABC_tran"/>
    <property type="match status" value="1"/>
</dbReference>
<dbReference type="InterPro" id="IPR027417">
    <property type="entry name" value="P-loop_NTPase"/>
</dbReference>
<evidence type="ECO:0000313" key="7">
    <source>
        <dbReference type="Proteomes" id="UP000253977"/>
    </source>
</evidence>
<dbReference type="GO" id="GO:0016887">
    <property type="term" value="F:ATP hydrolysis activity"/>
    <property type="evidence" value="ECO:0007669"/>
    <property type="project" value="InterPro"/>
</dbReference>
<comment type="similarity">
    <text evidence="1">Belongs to the ABC transporter superfamily.</text>
</comment>
<dbReference type="InterPro" id="IPR003439">
    <property type="entry name" value="ABC_transporter-like_ATP-bd"/>
</dbReference>
<dbReference type="SMART" id="SM00382">
    <property type="entry name" value="AAA"/>
    <property type="match status" value="1"/>
</dbReference>
<dbReference type="EMBL" id="QPMK01000023">
    <property type="protein sequence ID" value="RDD64402.1"/>
    <property type="molecule type" value="Genomic_DNA"/>
</dbReference>
<dbReference type="CDD" id="cd03220">
    <property type="entry name" value="ABC_KpsT_Wzt"/>
    <property type="match status" value="1"/>
</dbReference>
<dbReference type="InterPro" id="IPR015860">
    <property type="entry name" value="ABC_transpr_TagH-like"/>
</dbReference>
<keyword evidence="2" id="KW-0813">Transport</keyword>
<evidence type="ECO:0000256" key="2">
    <source>
        <dbReference type="ARBA" id="ARBA00022448"/>
    </source>
</evidence>
<dbReference type="OrthoDB" id="9778870at2"/>
<proteinExistence type="inferred from homology"/>
<keyword evidence="4 6" id="KW-0067">ATP-binding</keyword>
<organism evidence="6 7">
    <name type="scientific">Thalassococcus profundi</name>
    <dbReference type="NCBI Taxonomy" id="2282382"/>
    <lineage>
        <taxon>Bacteria</taxon>
        <taxon>Pseudomonadati</taxon>
        <taxon>Pseudomonadota</taxon>
        <taxon>Alphaproteobacteria</taxon>
        <taxon>Rhodobacterales</taxon>
        <taxon>Roseobacteraceae</taxon>
        <taxon>Thalassococcus</taxon>
    </lineage>
</organism>
<dbReference type="AlphaFoldDB" id="A0A369THU3"/>
<dbReference type="InterPro" id="IPR003593">
    <property type="entry name" value="AAA+_ATPase"/>
</dbReference>
<evidence type="ECO:0000256" key="4">
    <source>
        <dbReference type="ARBA" id="ARBA00022840"/>
    </source>
</evidence>
<dbReference type="PROSITE" id="PS00211">
    <property type="entry name" value="ABC_TRANSPORTER_1"/>
    <property type="match status" value="1"/>
</dbReference>
<name>A0A369THU3_9RHOB</name>
<keyword evidence="3" id="KW-0547">Nucleotide-binding</keyword>
<dbReference type="Proteomes" id="UP000253977">
    <property type="component" value="Unassembled WGS sequence"/>
</dbReference>
<feature type="domain" description="ABC transporter" evidence="5">
    <location>
        <begin position="2"/>
        <end position="221"/>
    </location>
</feature>
<dbReference type="GO" id="GO:0016020">
    <property type="term" value="C:membrane"/>
    <property type="evidence" value="ECO:0007669"/>
    <property type="project" value="InterPro"/>
</dbReference>
<dbReference type="Gene3D" id="3.40.50.300">
    <property type="entry name" value="P-loop containing nucleotide triphosphate hydrolases"/>
    <property type="match status" value="1"/>
</dbReference>
<dbReference type="InterPro" id="IPR050683">
    <property type="entry name" value="Bact_Polysacc_Export_ATP-bd"/>
</dbReference>
<gene>
    <name evidence="6" type="ORF">DU478_20455</name>
</gene>
<accession>A0A369THU3</accession>
<reference evidence="6 7" key="1">
    <citation type="submission" date="2018-07" db="EMBL/GenBank/DDBJ databases">
        <title>Thalassococcus profundi sp. nov., a marine bacterium isolated from deep seawater of Okinawa Trough.</title>
        <authorList>
            <person name="Yu M."/>
        </authorList>
    </citation>
    <scope>NUCLEOTIDE SEQUENCE [LARGE SCALE GENOMIC DNA]</scope>
    <source>
        <strain evidence="6 7">WRAS1</strain>
    </source>
</reference>
<dbReference type="PANTHER" id="PTHR46743">
    <property type="entry name" value="TEICHOIC ACIDS EXPORT ATP-BINDING PROTEIN TAGH"/>
    <property type="match status" value="1"/>
</dbReference>
<dbReference type="GO" id="GO:0005524">
    <property type="term" value="F:ATP binding"/>
    <property type="evidence" value="ECO:0007669"/>
    <property type="project" value="UniProtKB-KW"/>
</dbReference>
<protein>
    <submittedName>
        <fullName evidence="6">ABC transporter ATP-binding protein</fullName>
    </submittedName>
</protein>
<dbReference type="PANTHER" id="PTHR46743:SF2">
    <property type="entry name" value="TEICHOIC ACIDS EXPORT ATP-BINDING PROTEIN TAGH"/>
    <property type="match status" value="1"/>
</dbReference>
<dbReference type="GO" id="GO:0140359">
    <property type="term" value="F:ABC-type transporter activity"/>
    <property type="evidence" value="ECO:0007669"/>
    <property type="project" value="InterPro"/>
</dbReference>
<dbReference type="InterPro" id="IPR017871">
    <property type="entry name" value="ABC_transporter-like_CS"/>
</dbReference>
<dbReference type="PROSITE" id="PS50893">
    <property type="entry name" value="ABC_TRANSPORTER_2"/>
    <property type="match status" value="1"/>
</dbReference>
<keyword evidence="7" id="KW-1185">Reference proteome</keyword>
<sequence length="227" mass="25106">MIELRNLRKTFHLNGSHTVVADNINAVFPDRTCVAVLGRNGAGKSSLLQMLAGTLDYDSGEIVSTGSISWPVGFAGSCHPELTGVQNVRFVARVYGVETDDLVEFVRDFAELGEHFNLPVRSYSSGMKSRLAFGMSMGIKFDTYLVDEVTAVGDASFKAKGERLFTDRLRNSSAIMVTHGLGQVKRLCQHAAVLEDGHLYYYTDPQEAIRHHQELMKSPPPDKNRAR</sequence>
<evidence type="ECO:0000256" key="1">
    <source>
        <dbReference type="ARBA" id="ARBA00005417"/>
    </source>
</evidence>
<evidence type="ECO:0000313" key="6">
    <source>
        <dbReference type="EMBL" id="RDD64402.1"/>
    </source>
</evidence>
<dbReference type="SUPFAM" id="SSF52540">
    <property type="entry name" value="P-loop containing nucleoside triphosphate hydrolases"/>
    <property type="match status" value="1"/>
</dbReference>